<dbReference type="CDD" id="cd05233">
    <property type="entry name" value="SDR_c"/>
    <property type="match status" value="1"/>
</dbReference>
<accession>A0A1T4VQ72</accession>
<dbReference type="Proteomes" id="UP000190814">
    <property type="component" value="Unassembled WGS sequence"/>
</dbReference>
<dbReference type="PANTHER" id="PTHR42879">
    <property type="entry name" value="3-OXOACYL-(ACYL-CARRIER-PROTEIN) REDUCTASE"/>
    <property type="match status" value="1"/>
</dbReference>
<protein>
    <submittedName>
        <fullName evidence="5">3-oxoacyl-[acyl-carrier protein] reductase</fullName>
    </submittedName>
</protein>
<reference evidence="5 6" key="1">
    <citation type="submission" date="2017-02" db="EMBL/GenBank/DDBJ databases">
        <authorList>
            <person name="Peterson S.W."/>
        </authorList>
    </citation>
    <scope>NUCLEOTIDE SEQUENCE [LARGE SCALE GENOMIC DNA]</scope>
    <source>
        <strain evidence="5 6">ATCC 35992</strain>
    </source>
</reference>
<evidence type="ECO:0000256" key="2">
    <source>
        <dbReference type="ARBA" id="ARBA00023002"/>
    </source>
</evidence>
<dbReference type="GO" id="GO:0008202">
    <property type="term" value="P:steroid metabolic process"/>
    <property type="evidence" value="ECO:0007669"/>
    <property type="project" value="UniProtKB-KW"/>
</dbReference>
<organism evidence="5 6">
    <name type="scientific">Eubacterium uniforme</name>
    <dbReference type="NCBI Taxonomy" id="39495"/>
    <lineage>
        <taxon>Bacteria</taxon>
        <taxon>Bacillati</taxon>
        <taxon>Bacillota</taxon>
        <taxon>Clostridia</taxon>
        <taxon>Eubacteriales</taxon>
        <taxon>Eubacteriaceae</taxon>
        <taxon>Eubacterium</taxon>
    </lineage>
</organism>
<dbReference type="Pfam" id="PF00106">
    <property type="entry name" value="adh_short"/>
    <property type="match status" value="1"/>
</dbReference>
<dbReference type="PROSITE" id="PS00061">
    <property type="entry name" value="ADH_SHORT"/>
    <property type="match status" value="1"/>
</dbReference>
<dbReference type="NCBIfam" id="NF047420">
    <property type="entry name" value="EF_P_mod_YmfI"/>
    <property type="match status" value="1"/>
</dbReference>
<keyword evidence="6" id="KW-1185">Reference proteome</keyword>
<dbReference type="FunFam" id="3.40.50.720:FF:000173">
    <property type="entry name" value="3-oxoacyl-[acyl-carrier protein] reductase"/>
    <property type="match status" value="1"/>
</dbReference>
<keyword evidence="2" id="KW-0560">Oxidoreductase</keyword>
<keyword evidence="3" id="KW-0753">Steroid metabolism</keyword>
<evidence type="ECO:0000256" key="4">
    <source>
        <dbReference type="RuleBase" id="RU000363"/>
    </source>
</evidence>
<dbReference type="STRING" id="39495.SAMN02745111_01353"/>
<dbReference type="GO" id="GO:0016491">
    <property type="term" value="F:oxidoreductase activity"/>
    <property type="evidence" value="ECO:0007669"/>
    <property type="project" value="UniProtKB-KW"/>
</dbReference>
<proteinExistence type="inferred from homology"/>
<evidence type="ECO:0000313" key="5">
    <source>
        <dbReference type="EMBL" id="SKA66641.1"/>
    </source>
</evidence>
<dbReference type="InterPro" id="IPR020904">
    <property type="entry name" value="Sc_DH/Rdtase_CS"/>
</dbReference>
<evidence type="ECO:0000256" key="3">
    <source>
        <dbReference type="ARBA" id="ARBA00023221"/>
    </source>
</evidence>
<keyword evidence="3" id="KW-0443">Lipid metabolism</keyword>
<evidence type="ECO:0000256" key="1">
    <source>
        <dbReference type="ARBA" id="ARBA00006484"/>
    </source>
</evidence>
<dbReference type="Gene3D" id="3.40.50.720">
    <property type="entry name" value="NAD(P)-binding Rossmann-like Domain"/>
    <property type="match status" value="1"/>
</dbReference>
<dbReference type="InterPro" id="IPR036291">
    <property type="entry name" value="NAD(P)-bd_dom_sf"/>
</dbReference>
<dbReference type="InterPro" id="IPR002347">
    <property type="entry name" value="SDR_fam"/>
</dbReference>
<evidence type="ECO:0000313" key="6">
    <source>
        <dbReference type="Proteomes" id="UP000190814"/>
    </source>
</evidence>
<dbReference type="PRINTS" id="PR00081">
    <property type="entry name" value="GDHRDH"/>
</dbReference>
<dbReference type="PANTHER" id="PTHR42879:SF2">
    <property type="entry name" value="3-OXOACYL-[ACYL-CARRIER-PROTEIN] REDUCTASE FABG"/>
    <property type="match status" value="1"/>
</dbReference>
<name>A0A1T4VQ72_9FIRM</name>
<sequence length="242" mass="26137">MNKTVLVTGASSGIGKKVAIAFAKEGYDVFVTYMHNEAGIKETLDEISKYNVYCKEICIDHSIFDNNKKVMKIIHSSDRTLDVLVNNAGISIFELANDITKESWDNIWNNNVTSVVSMCKYALPDFINKKSGQIINISSVWGNCGASMETAYSATKGAINTYTKALAKELAPSNISVNALACGLIDTRMNEHLSSDDLDAVIEEIPAGRIGTTDDVAAAAIALTKATPYLTGQIINVDGGWI</sequence>
<dbReference type="SUPFAM" id="SSF51735">
    <property type="entry name" value="NAD(P)-binding Rossmann-fold domains"/>
    <property type="match status" value="1"/>
</dbReference>
<dbReference type="InterPro" id="IPR050259">
    <property type="entry name" value="SDR"/>
</dbReference>
<comment type="similarity">
    <text evidence="1 4">Belongs to the short-chain dehydrogenases/reductases (SDR) family.</text>
</comment>
<dbReference type="EMBL" id="FUXZ01000007">
    <property type="protein sequence ID" value="SKA66641.1"/>
    <property type="molecule type" value="Genomic_DNA"/>
</dbReference>
<gene>
    <name evidence="5" type="ORF">SAMN02745111_01353</name>
</gene>
<dbReference type="GO" id="GO:0032787">
    <property type="term" value="P:monocarboxylic acid metabolic process"/>
    <property type="evidence" value="ECO:0007669"/>
    <property type="project" value="UniProtKB-ARBA"/>
</dbReference>
<dbReference type="AlphaFoldDB" id="A0A1T4VQ72"/>
<dbReference type="PRINTS" id="PR00080">
    <property type="entry name" value="SDRFAMILY"/>
</dbReference>
<dbReference type="RefSeq" id="WP_078766221.1">
    <property type="nucleotide sequence ID" value="NZ_FUXZ01000007.1"/>
</dbReference>